<protein>
    <submittedName>
        <fullName evidence="2">Uncharacterized protein</fullName>
    </submittedName>
</protein>
<dbReference type="Proteomes" id="UP000799538">
    <property type="component" value="Unassembled WGS sequence"/>
</dbReference>
<evidence type="ECO:0000256" key="1">
    <source>
        <dbReference type="SAM" id="MobiDB-lite"/>
    </source>
</evidence>
<feature type="compositionally biased region" description="Polar residues" evidence="1">
    <location>
        <begin position="64"/>
        <end position="76"/>
    </location>
</feature>
<dbReference type="AlphaFoldDB" id="A0A6A6G6X7"/>
<gene>
    <name evidence="2" type="ORF">BDZ85DRAFT_265535</name>
</gene>
<evidence type="ECO:0000313" key="3">
    <source>
        <dbReference type="Proteomes" id="UP000799538"/>
    </source>
</evidence>
<feature type="region of interest" description="Disordered" evidence="1">
    <location>
        <begin position="46"/>
        <end position="117"/>
    </location>
</feature>
<sequence length="117" mass="12821">MSGPFNRRNLAIAGATGLAAYFIIPRSSAAKLNPMVTPGVKQIEDRWSAGGGTTKHTPGVATPRGNSKLNEPNQINGRGLPSEHYKNNVSDQKPHPEYPNKLTEKWWETHHGRPEGK</sequence>
<evidence type="ECO:0000313" key="2">
    <source>
        <dbReference type="EMBL" id="KAF2221525.1"/>
    </source>
</evidence>
<keyword evidence="3" id="KW-1185">Reference proteome</keyword>
<accession>A0A6A6G6X7</accession>
<feature type="compositionally biased region" description="Basic and acidic residues" evidence="1">
    <location>
        <begin position="81"/>
        <end position="117"/>
    </location>
</feature>
<dbReference type="OrthoDB" id="5373857at2759"/>
<dbReference type="EMBL" id="ML992510">
    <property type="protein sequence ID" value="KAF2221525.1"/>
    <property type="molecule type" value="Genomic_DNA"/>
</dbReference>
<proteinExistence type="predicted"/>
<reference evidence="3" key="1">
    <citation type="journal article" date="2020" name="Stud. Mycol.">
        <title>101 Dothideomycetes genomes: A test case for predicting lifestyles and emergence of pathogens.</title>
        <authorList>
            <person name="Haridas S."/>
            <person name="Albert R."/>
            <person name="Binder M."/>
            <person name="Bloem J."/>
            <person name="LaButti K."/>
            <person name="Salamov A."/>
            <person name="Andreopoulos B."/>
            <person name="Baker S."/>
            <person name="Barry K."/>
            <person name="Bills G."/>
            <person name="Bluhm B."/>
            <person name="Cannon C."/>
            <person name="Castanera R."/>
            <person name="Culley D."/>
            <person name="Daum C."/>
            <person name="Ezra D."/>
            <person name="Gonzalez J."/>
            <person name="Henrissat B."/>
            <person name="Kuo A."/>
            <person name="Liang C."/>
            <person name="Lipzen A."/>
            <person name="Lutzoni F."/>
            <person name="Magnuson J."/>
            <person name="Mondo S."/>
            <person name="Nolan M."/>
            <person name="Ohm R."/>
            <person name="Pangilinan J."/>
            <person name="Park H.-J."/>
            <person name="Ramirez L."/>
            <person name="Alfaro M."/>
            <person name="Sun H."/>
            <person name="Tritt A."/>
            <person name="Yoshinaga Y."/>
            <person name="Zwiers L.-H."/>
            <person name="Turgeon B."/>
            <person name="Goodwin S."/>
            <person name="Spatafora J."/>
            <person name="Crous P."/>
            <person name="Grigoriev I."/>
        </authorList>
    </citation>
    <scope>NUCLEOTIDE SEQUENCE [LARGE SCALE GENOMIC DNA]</scope>
    <source>
        <strain evidence="3">CECT 20119</strain>
    </source>
</reference>
<organism evidence="2 3">
    <name type="scientific">Elsinoe ampelina</name>
    <dbReference type="NCBI Taxonomy" id="302913"/>
    <lineage>
        <taxon>Eukaryota</taxon>
        <taxon>Fungi</taxon>
        <taxon>Dikarya</taxon>
        <taxon>Ascomycota</taxon>
        <taxon>Pezizomycotina</taxon>
        <taxon>Dothideomycetes</taxon>
        <taxon>Dothideomycetidae</taxon>
        <taxon>Myriangiales</taxon>
        <taxon>Elsinoaceae</taxon>
        <taxon>Elsinoe</taxon>
    </lineage>
</organism>
<name>A0A6A6G6X7_9PEZI</name>